<sequence>MTEFLSDAEAYTKGFLMGETEAVLPTTPMDILPAAPSDLSACTPVALAFSPLPPTVPAGAAEVALPAVSPFLPAATAAEAAPSPMPPSVALEAVPPAAALEAVPPAVALGTAPEPEPRLWSSEGSEGVTPPAALEFVDRGFVNTIAGEFVPPAVLELALPPVPPVVPAGQSSPSPEPPVVTGPTLEEDEPSASPVMLAAAPEDAPSAVPFLVPAATSAEMVLPPVPFIAPAAEEEVAPQPVPPVAPAAEEEVAPQPVPPVAPAAEEEVAPQPVPPVAPAAAAAAATADDLMLEPTGEVLPEASRAKETAAATSADVLSAPAPAAVTLAPSAHLPTVAPTPIAAGSTHTIAQAGVAPTAPMERVPAVVPGAVADVVPIAKSRPSRAAARIQSWAPAPRRRKSERAEKLGTPDVEGAIAHATTPVVQAVRATAVCEESRGAGAWASAAHWGPGSGTGDAEMSVASPDTPVGAPGEEMGGVRVGAVRGLSLMGFLLDGGAEGVHIAKRQRNGPRTPIGTPGAQRMTATWGGWSVSDLVSGEDRVSADRRSERRTRIMRKLGLAPPAGSPFISWQPGAHPLRFADV</sequence>
<feature type="region of interest" description="Disordered" evidence="1">
    <location>
        <begin position="444"/>
        <end position="463"/>
    </location>
</feature>
<name>A0AAE0FZA2_9CHLO</name>
<dbReference type="EMBL" id="LGRX02011806">
    <property type="protein sequence ID" value="KAK3268482.1"/>
    <property type="molecule type" value="Genomic_DNA"/>
</dbReference>
<gene>
    <name evidence="2" type="ORF">CYMTET_23020</name>
</gene>
<protein>
    <submittedName>
        <fullName evidence="2">Uncharacterized protein</fullName>
    </submittedName>
</protein>
<comment type="caution">
    <text evidence="2">The sequence shown here is derived from an EMBL/GenBank/DDBJ whole genome shotgun (WGS) entry which is preliminary data.</text>
</comment>
<organism evidence="2 3">
    <name type="scientific">Cymbomonas tetramitiformis</name>
    <dbReference type="NCBI Taxonomy" id="36881"/>
    <lineage>
        <taxon>Eukaryota</taxon>
        <taxon>Viridiplantae</taxon>
        <taxon>Chlorophyta</taxon>
        <taxon>Pyramimonadophyceae</taxon>
        <taxon>Pyramimonadales</taxon>
        <taxon>Pyramimonadaceae</taxon>
        <taxon>Cymbomonas</taxon>
    </lineage>
</organism>
<proteinExistence type="predicted"/>
<evidence type="ECO:0000313" key="2">
    <source>
        <dbReference type="EMBL" id="KAK3268482.1"/>
    </source>
</evidence>
<evidence type="ECO:0000313" key="3">
    <source>
        <dbReference type="Proteomes" id="UP001190700"/>
    </source>
</evidence>
<keyword evidence="3" id="KW-1185">Reference proteome</keyword>
<reference evidence="2 3" key="1">
    <citation type="journal article" date="2015" name="Genome Biol. Evol.">
        <title>Comparative Genomics of a Bacterivorous Green Alga Reveals Evolutionary Causalities and Consequences of Phago-Mixotrophic Mode of Nutrition.</title>
        <authorList>
            <person name="Burns J.A."/>
            <person name="Paasch A."/>
            <person name="Narechania A."/>
            <person name="Kim E."/>
        </authorList>
    </citation>
    <scope>NUCLEOTIDE SEQUENCE [LARGE SCALE GENOMIC DNA]</scope>
    <source>
        <strain evidence="2 3">PLY_AMNH</strain>
    </source>
</reference>
<accession>A0AAE0FZA2</accession>
<evidence type="ECO:0000256" key="1">
    <source>
        <dbReference type="SAM" id="MobiDB-lite"/>
    </source>
</evidence>
<dbReference type="AlphaFoldDB" id="A0AAE0FZA2"/>
<feature type="region of interest" description="Disordered" evidence="1">
    <location>
        <begin position="166"/>
        <end position="194"/>
    </location>
</feature>
<dbReference type="Proteomes" id="UP001190700">
    <property type="component" value="Unassembled WGS sequence"/>
</dbReference>